<evidence type="ECO:0000256" key="2">
    <source>
        <dbReference type="SAM" id="MobiDB-lite"/>
    </source>
</evidence>
<evidence type="ECO:0000259" key="4">
    <source>
        <dbReference type="PROSITE" id="PS50853"/>
    </source>
</evidence>
<comment type="caution">
    <text evidence="5">The sequence shown here is derived from an EMBL/GenBank/DDBJ whole genome shotgun (WGS) entry which is preliminary data.</text>
</comment>
<feature type="region of interest" description="Disordered" evidence="2">
    <location>
        <begin position="1605"/>
        <end position="1624"/>
    </location>
</feature>
<keyword evidence="6" id="KW-1185">Reference proteome</keyword>
<dbReference type="PANTHER" id="PTHR44170:SF6">
    <property type="entry name" value="CONTACTIN"/>
    <property type="match status" value="1"/>
</dbReference>
<feature type="compositionally biased region" description="Polar residues" evidence="2">
    <location>
        <begin position="1355"/>
        <end position="1368"/>
    </location>
</feature>
<dbReference type="EMBL" id="LUCM01008331">
    <property type="protein sequence ID" value="KAA0188578.1"/>
    <property type="molecule type" value="Genomic_DNA"/>
</dbReference>
<evidence type="ECO:0000256" key="3">
    <source>
        <dbReference type="SAM" id="Phobius"/>
    </source>
</evidence>
<keyword evidence="3" id="KW-1133">Transmembrane helix</keyword>
<dbReference type="OrthoDB" id="6274305at2759"/>
<dbReference type="GO" id="GO:0005886">
    <property type="term" value="C:plasma membrane"/>
    <property type="evidence" value="ECO:0007669"/>
    <property type="project" value="TreeGrafter"/>
</dbReference>
<keyword evidence="3" id="KW-0472">Membrane</keyword>
<dbReference type="PROSITE" id="PS50853">
    <property type="entry name" value="FN3"/>
    <property type="match status" value="2"/>
</dbReference>
<evidence type="ECO:0000313" key="5">
    <source>
        <dbReference type="EMBL" id="KAA0188578.1"/>
    </source>
</evidence>
<dbReference type="SUPFAM" id="SSF49265">
    <property type="entry name" value="Fibronectin type III"/>
    <property type="match status" value="3"/>
</dbReference>
<protein>
    <recommendedName>
        <fullName evidence="4">Fibronectin type-III domain-containing protein</fullName>
    </recommendedName>
</protein>
<organism evidence="5 6">
    <name type="scientific">Fasciolopsis buskii</name>
    <dbReference type="NCBI Taxonomy" id="27845"/>
    <lineage>
        <taxon>Eukaryota</taxon>
        <taxon>Metazoa</taxon>
        <taxon>Spiralia</taxon>
        <taxon>Lophotrochozoa</taxon>
        <taxon>Platyhelminthes</taxon>
        <taxon>Trematoda</taxon>
        <taxon>Digenea</taxon>
        <taxon>Plagiorchiida</taxon>
        <taxon>Echinostomata</taxon>
        <taxon>Echinostomatoidea</taxon>
        <taxon>Fasciolidae</taxon>
        <taxon>Fasciolopsis</taxon>
    </lineage>
</organism>
<dbReference type="Proteomes" id="UP000728185">
    <property type="component" value="Unassembled WGS sequence"/>
</dbReference>
<dbReference type="CDD" id="cd00063">
    <property type="entry name" value="FN3"/>
    <property type="match status" value="4"/>
</dbReference>
<evidence type="ECO:0000313" key="6">
    <source>
        <dbReference type="Proteomes" id="UP000728185"/>
    </source>
</evidence>
<dbReference type="GO" id="GO:0098609">
    <property type="term" value="P:cell-cell adhesion"/>
    <property type="evidence" value="ECO:0007669"/>
    <property type="project" value="TreeGrafter"/>
</dbReference>
<gene>
    <name evidence="5" type="ORF">FBUS_00830</name>
</gene>
<dbReference type="SUPFAM" id="SSF48726">
    <property type="entry name" value="Immunoglobulin"/>
    <property type="match status" value="1"/>
</dbReference>
<accession>A0A8E0RUU6</accession>
<dbReference type="InterPro" id="IPR003961">
    <property type="entry name" value="FN3_dom"/>
</dbReference>
<dbReference type="GO" id="GO:0030424">
    <property type="term" value="C:axon"/>
    <property type="evidence" value="ECO:0007669"/>
    <property type="project" value="TreeGrafter"/>
</dbReference>
<reference evidence="5" key="1">
    <citation type="submission" date="2019-05" db="EMBL/GenBank/DDBJ databases">
        <title>Annotation for the trematode Fasciolopsis buski.</title>
        <authorList>
            <person name="Choi Y.-J."/>
        </authorList>
    </citation>
    <scope>NUCLEOTIDE SEQUENCE</scope>
    <source>
        <strain evidence="5">HT</strain>
        <tissue evidence="5">Whole worm</tissue>
    </source>
</reference>
<proteinExistence type="predicted"/>
<dbReference type="PANTHER" id="PTHR44170">
    <property type="entry name" value="PROTEIN SIDEKICK"/>
    <property type="match status" value="1"/>
</dbReference>
<sequence>MQSSSRAAIDYFESNNTGIPEHGSVLTIRQLRADNAGIYQCRVKSRGGNFSLITEIRIAEAPARPENVVLAETVNQGGNNRLSNKTQSKRSVLKVTFTPPITAESAAVEHYLLFTKRLPNSYYEGSCRDYDTNQGFLASIQAVKAPDTDQPSAVQLGKDLLCPGLPYCVQLIASNSIGWSKPSIAMLLTPAEAKIPADILLFRDQITTSNTSNPIRNFVELEARTEPSSPIWTPRIVQIKRTWSSSAQINFQLPSLKHSASIIGALVHLACIDPPGCPDRDFYVDFDAVNRSEISPNDSAQIRLEDNSNLVESKTKDAHSWLMTDLSPYTLYEARVALISPAGLGPFSEPPEVFRSEEEVPECVRNLIIKSSSTNSLHLEWKPPRSSRGQILHHIVKFTQDTIVMLNVSVVFVPTGSRANGVNSLWWIDHDRMTEFLERLTWPIQAQIQSASGILTEWDEVNRRQRIWLSAVRCEHITWPLTTLATPENRMNDSNHGVTLTMRMTGLQPHMHYRVWVWQPLYTLFACSSRSDDVNDAEIAYSDPSNWFTTKPGLPGSAPENVRVVVLDEQRLRVSWKPLMPTQWNGPTGGYVLILEHMTITDNTNQSEFKELRSPRRMKYDCEHVERDLCGILRMVVCVNRTDVHEYLFVGLQSGAAYRVRVRAFSRESPAAVHEHLYGPEVVAGAVPMISNLRLPPAAQPPWLFKGKPQMWLSAPLSKVTNLHVMLNSVGFRIQWSEPVVMHCGQNITGYKIVVTHVQRENENVLARGSIPKVEHAWLIHVNDPRLATISTATLHSVVDRRRSLRLSLSAWIRLMNYPTTWKPCGQYDEFRVHIQLTNLRGDGPRSEEVLAQFAPNDHRFQGFISLRSVTLHKEEQGNRTVGRALLAWRLPPLERTQRIKQSVTLRWHQIDPVTQLSTGSSSRRLITWPQSLIPGSEAEFLISVDGLIVGSTYKFVFENSSSPSVDSDRCKYGNAVTVHIIPVEHWVKPYRMPIPPNQWLKRRKLDNDEDLSRLSVLNIPHSCNRGWIRIAWPKYPSSLEPVDGRPWRNSTTVQSYTAPVRNYSLQYVRLSQFTTLADLITLRELADTVGPQDFRRSDWVSYEPSPQLGHEADFPVLGLTPFSAYVFRLAARTDAGSSPYSQPSAVMFTEPANPCEAPSNVSVSVREVDQNRLRKLYGETISDNPGSSTCQTIAVQWRAISNVSWNAEPKYYRVDYRKWPSSSGQFDRTLLISRGSANVLEYNVPLPPLPAQTYYQVRLSAQNDFGVGPFSEWIFAYSGDGCPQQTVENPWLLDLAEDKLLGLFTKRQSLKVQEFTCSTSQDKVEIKCSWNPINNPNLFGYQVEIRSHGSIDQTENTWRASPRMSSSRTRDKARVSKGMPVHSVIVPANSTRLLLFTKPNGTILEGKRDQIRGSRLSTTGDPEWTQYSSNTLRPHHRYTIHIRALSDSQSTGARWSHAPNNDWQMDVGSEPTTYSGSCDNDCINCGKTGLEITKQFTRNTEYHQNDMLPNSTYLIEVMGQTEATTAGGIGPPACLVMTTDPCLDLQPELQGAVGSDCPEMEKRLQQLHAQSRLTCAHHLPEMYRPTVRGRILKPVKSSVLSVAETTESVDPSSGVKEARTDPISQNQTLTRSVLKNTTSDKALVVQKLEIHWNVGAQNMLSVAQFLLEVRTSRESSLRDFGNLLFNYMTSLKNDETIVSSVCLRSKSRQLTLSADDSALLNAVHAHDENTDHEMSLTIPSSALEVTRQVIAAAYAQMSVPSDSPSHVAIQFRLSAASSSQLGLPGPGSAWVVIAIDPPIVPVYRQWWFLVILAVGSTLFIVMLLLLLRANIRRHAYQSSMFIHKTATSPRSHDLMFDCCLSNGSSCFDGGVIAASERMPSPGDLIEGIHTNEKRITDGLAYVGAIPMHNSFYPVPEPQISSSLNPMMCNITCGQALLTDSDQSFHIPGPSHQWSSCNPPALASNHYPFGYQAPVTLAAPAQFDESTCFISNPIPENVPRCIASASGATSWDYGGQNVYRDVTHGRPNLTTMVNLRSTAEDEYGNRKLHYANPTSNSVPRAPLSGTMNSHSQFAMNKNNWMTNSVHLNHENLSSKFSPEIVKSVLQNDLRCNSYIIDSDMAGSKNCGIQNWEGTSGYNADFSSSGLGIIGAKSLEVTSNGTMISKPDNDYQMLSCFPNQDSLTSTEV</sequence>
<dbReference type="GO" id="GO:0007411">
    <property type="term" value="P:axon guidance"/>
    <property type="evidence" value="ECO:0007669"/>
    <property type="project" value="TreeGrafter"/>
</dbReference>
<feature type="transmembrane region" description="Helical" evidence="3">
    <location>
        <begin position="1807"/>
        <end position="1828"/>
    </location>
</feature>
<name>A0A8E0RUU6_9TREM</name>
<feature type="domain" description="Fibronectin type-III" evidence="4">
    <location>
        <begin position="1060"/>
        <end position="1153"/>
    </location>
</feature>
<dbReference type="InterPro" id="IPR013783">
    <property type="entry name" value="Ig-like_fold"/>
</dbReference>
<keyword evidence="3" id="KW-0812">Transmembrane</keyword>
<dbReference type="Gene3D" id="2.60.40.10">
    <property type="entry name" value="Immunoglobulins"/>
    <property type="match status" value="5"/>
</dbReference>
<dbReference type="InterPro" id="IPR036116">
    <property type="entry name" value="FN3_sf"/>
</dbReference>
<dbReference type="InterPro" id="IPR036179">
    <property type="entry name" value="Ig-like_dom_sf"/>
</dbReference>
<feature type="domain" description="Fibronectin type-III" evidence="4">
    <location>
        <begin position="1178"/>
        <end position="1282"/>
    </location>
</feature>
<evidence type="ECO:0000256" key="1">
    <source>
        <dbReference type="ARBA" id="ARBA00023157"/>
    </source>
</evidence>
<keyword evidence="1" id="KW-1015">Disulfide bond</keyword>
<feature type="region of interest" description="Disordered" evidence="2">
    <location>
        <begin position="1355"/>
        <end position="1377"/>
    </location>
</feature>
<dbReference type="SMART" id="SM00060">
    <property type="entry name" value="FN3"/>
    <property type="match status" value="7"/>
</dbReference>
<dbReference type="Pfam" id="PF00041">
    <property type="entry name" value="fn3"/>
    <property type="match status" value="1"/>
</dbReference>